<comment type="caution">
    <text evidence="1">The sequence shown here is derived from an EMBL/GenBank/DDBJ whole genome shotgun (WGS) entry which is preliminary data.</text>
</comment>
<proteinExistence type="predicted"/>
<evidence type="ECO:0000313" key="2">
    <source>
        <dbReference type="Proteomes" id="UP001283361"/>
    </source>
</evidence>
<dbReference type="Proteomes" id="UP001283361">
    <property type="component" value="Unassembled WGS sequence"/>
</dbReference>
<sequence>MRRGKKNRKRIAKNKAASPENFFEESLQVCKASEVKLAPDVLHLPNVNFLSSRFASFSIAAPGSSRDDILPVCPGPSCRRSLVGSGCSVRGKSSTSRTMFCLKGRPEKSGKFTFPAYSLHESAGRRSYKIH</sequence>
<gene>
    <name evidence="1" type="ORF">RRG08_033724</name>
</gene>
<reference evidence="1" key="1">
    <citation type="journal article" date="2023" name="G3 (Bethesda)">
        <title>A reference genome for the long-term kleptoplast-retaining sea slug Elysia crispata morphotype clarki.</title>
        <authorList>
            <person name="Eastman K.E."/>
            <person name="Pendleton A.L."/>
            <person name="Shaikh M.A."/>
            <person name="Suttiyut T."/>
            <person name="Ogas R."/>
            <person name="Tomko P."/>
            <person name="Gavelis G."/>
            <person name="Widhalm J.R."/>
            <person name="Wisecaver J.H."/>
        </authorList>
    </citation>
    <scope>NUCLEOTIDE SEQUENCE</scope>
    <source>
        <strain evidence="1">ECLA1</strain>
    </source>
</reference>
<name>A0AAE1DUQ7_9GAST</name>
<dbReference type="EMBL" id="JAWDGP010002410">
    <property type="protein sequence ID" value="KAK3783467.1"/>
    <property type="molecule type" value="Genomic_DNA"/>
</dbReference>
<protein>
    <submittedName>
        <fullName evidence="1">Uncharacterized protein</fullName>
    </submittedName>
</protein>
<organism evidence="1 2">
    <name type="scientific">Elysia crispata</name>
    <name type="common">lettuce slug</name>
    <dbReference type="NCBI Taxonomy" id="231223"/>
    <lineage>
        <taxon>Eukaryota</taxon>
        <taxon>Metazoa</taxon>
        <taxon>Spiralia</taxon>
        <taxon>Lophotrochozoa</taxon>
        <taxon>Mollusca</taxon>
        <taxon>Gastropoda</taxon>
        <taxon>Heterobranchia</taxon>
        <taxon>Euthyneura</taxon>
        <taxon>Panpulmonata</taxon>
        <taxon>Sacoglossa</taxon>
        <taxon>Placobranchoidea</taxon>
        <taxon>Plakobranchidae</taxon>
        <taxon>Elysia</taxon>
    </lineage>
</organism>
<evidence type="ECO:0000313" key="1">
    <source>
        <dbReference type="EMBL" id="KAK3783467.1"/>
    </source>
</evidence>
<accession>A0AAE1DUQ7</accession>
<dbReference type="AlphaFoldDB" id="A0AAE1DUQ7"/>
<keyword evidence="2" id="KW-1185">Reference proteome</keyword>